<keyword evidence="8" id="KW-1185">Reference proteome</keyword>
<organism evidence="7 8">
    <name type="scientific">Halomonas organivorans</name>
    <dbReference type="NCBI Taxonomy" id="257772"/>
    <lineage>
        <taxon>Bacteria</taxon>
        <taxon>Pseudomonadati</taxon>
        <taxon>Pseudomonadota</taxon>
        <taxon>Gammaproteobacteria</taxon>
        <taxon>Oceanospirillales</taxon>
        <taxon>Halomonadaceae</taxon>
        <taxon>Halomonas</taxon>
    </lineage>
</organism>
<dbReference type="InterPro" id="IPR037171">
    <property type="entry name" value="NagB/RpiA_transferase-like"/>
</dbReference>
<comment type="similarity">
    <text evidence="1">Belongs to the SorC transcriptional regulatory family.</text>
</comment>
<keyword evidence="2" id="KW-0805">Transcription regulation</keyword>
<dbReference type="EMBL" id="JACHXM010000017">
    <property type="protein sequence ID" value="MBB3142140.1"/>
    <property type="molecule type" value="Genomic_DNA"/>
</dbReference>
<keyword evidence="4" id="KW-0804">Transcription</keyword>
<dbReference type="GO" id="GO:0006352">
    <property type="term" value="P:DNA-templated transcription initiation"/>
    <property type="evidence" value="ECO:0007669"/>
    <property type="project" value="InterPro"/>
</dbReference>
<accession>A0A7W5BZW0</accession>
<dbReference type="SUPFAM" id="SSF100950">
    <property type="entry name" value="NagB/RpiA/CoA transferase-like"/>
    <property type="match status" value="1"/>
</dbReference>
<name>A0A7W5BZW0_9GAMM</name>
<dbReference type="InterPro" id="IPR000835">
    <property type="entry name" value="HTH_MarR-typ"/>
</dbReference>
<protein>
    <submittedName>
        <fullName evidence="7">DNA-binding transcriptional regulator LsrR (DeoR family)</fullName>
    </submittedName>
</protein>
<dbReference type="GO" id="GO:0003677">
    <property type="term" value="F:DNA binding"/>
    <property type="evidence" value="ECO:0007669"/>
    <property type="project" value="UniProtKB-KW"/>
</dbReference>
<sequence length="323" mass="34844">MDKFEVKLDQAARAAWLSYVGGRTQDEIAAQLGVSRPGVQRLLALARQEGLVKVRVDHPIANCMALAEAIRDRFGLEFCDVAPADAGTSDSEARYLAVAAAERLSRYLDRSEPLTLSLGTGRSVRATVEALSRIDRPQHRFVSLVGNVARDGSANRYDGVMILADKTGGERFLLPAPVVAGSVSEKEALREQTLFRAITEVARQAEAAFVGVGRIDRQATLFQDHFISEAELDELISGGAVGELLGWPMNAQGELVDCSTSRRVTSLPLEMFLEQTLVALAGGRDKGPAILAALRGGWLKGLVTDEHAARFIVDTEMAARESA</sequence>
<evidence type="ECO:0000256" key="4">
    <source>
        <dbReference type="ARBA" id="ARBA00023163"/>
    </source>
</evidence>
<dbReference type="Gene3D" id="1.10.10.10">
    <property type="entry name" value="Winged helix-like DNA-binding domain superfamily/Winged helix DNA-binding domain"/>
    <property type="match status" value="1"/>
</dbReference>
<gene>
    <name evidence="7" type="ORF">FHR96_003027</name>
</gene>
<dbReference type="RefSeq" id="WP_183388489.1">
    <property type="nucleotide sequence ID" value="NZ_JACHXM010000017.1"/>
</dbReference>
<evidence type="ECO:0000256" key="2">
    <source>
        <dbReference type="ARBA" id="ARBA00023015"/>
    </source>
</evidence>
<dbReference type="InterPro" id="IPR007324">
    <property type="entry name" value="Sugar-bd_dom_put"/>
</dbReference>
<dbReference type="GO" id="GO:0030246">
    <property type="term" value="F:carbohydrate binding"/>
    <property type="evidence" value="ECO:0007669"/>
    <property type="project" value="InterPro"/>
</dbReference>
<evidence type="ECO:0000259" key="5">
    <source>
        <dbReference type="Pfam" id="PF04198"/>
    </source>
</evidence>
<reference evidence="7 8" key="1">
    <citation type="submission" date="2020-08" db="EMBL/GenBank/DDBJ databases">
        <title>Genomic Encyclopedia of Type Strains, Phase III (KMG-III): the genomes of soil and plant-associated and newly described type strains.</title>
        <authorList>
            <person name="Whitman W."/>
        </authorList>
    </citation>
    <scope>NUCLEOTIDE SEQUENCE [LARGE SCALE GENOMIC DNA]</scope>
    <source>
        <strain evidence="7 8">CECT 5995</strain>
    </source>
</reference>
<dbReference type="AlphaFoldDB" id="A0A7W5BZW0"/>
<dbReference type="Proteomes" id="UP000525987">
    <property type="component" value="Unassembled WGS sequence"/>
</dbReference>
<evidence type="ECO:0000256" key="1">
    <source>
        <dbReference type="ARBA" id="ARBA00010466"/>
    </source>
</evidence>
<evidence type="ECO:0000313" key="8">
    <source>
        <dbReference type="Proteomes" id="UP000525987"/>
    </source>
</evidence>
<evidence type="ECO:0000259" key="6">
    <source>
        <dbReference type="Pfam" id="PF12802"/>
    </source>
</evidence>
<dbReference type="InterPro" id="IPR051054">
    <property type="entry name" value="SorC_transcr_regulators"/>
</dbReference>
<feature type="domain" description="Sugar-binding" evidence="5">
    <location>
        <begin position="59"/>
        <end position="313"/>
    </location>
</feature>
<feature type="domain" description="HTH marR-type" evidence="6">
    <location>
        <begin position="16"/>
        <end position="55"/>
    </location>
</feature>
<evidence type="ECO:0000256" key="3">
    <source>
        <dbReference type="ARBA" id="ARBA00023125"/>
    </source>
</evidence>
<dbReference type="PANTHER" id="PTHR34294">
    <property type="entry name" value="TRANSCRIPTIONAL REGULATOR-RELATED"/>
    <property type="match status" value="1"/>
</dbReference>
<proteinExistence type="inferred from homology"/>
<comment type="caution">
    <text evidence="7">The sequence shown here is derived from an EMBL/GenBank/DDBJ whole genome shotgun (WGS) entry which is preliminary data.</text>
</comment>
<dbReference type="GO" id="GO:0016987">
    <property type="term" value="F:sigma factor activity"/>
    <property type="evidence" value="ECO:0007669"/>
    <property type="project" value="InterPro"/>
</dbReference>
<keyword evidence="3 7" id="KW-0238">DNA-binding</keyword>
<dbReference type="InterPro" id="IPR036388">
    <property type="entry name" value="WH-like_DNA-bd_sf"/>
</dbReference>
<dbReference type="Pfam" id="PF12802">
    <property type="entry name" value="MarR_2"/>
    <property type="match status" value="1"/>
</dbReference>
<evidence type="ECO:0000313" key="7">
    <source>
        <dbReference type="EMBL" id="MBB3142140.1"/>
    </source>
</evidence>
<dbReference type="PANTHER" id="PTHR34294:SF1">
    <property type="entry name" value="TRANSCRIPTIONAL REGULATOR LSRR"/>
    <property type="match status" value="1"/>
</dbReference>
<dbReference type="Pfam" id="PF04198">
    <property type="entry name" value="Sugar-bind"/>
    <property type="match status" value="1"/>
</dbReference>
<dbReference type="Gene3D" id="3.40.50.1360">
    <property type="match status" value="1"/>
</dbReference>